<gene>
    <name evidence="7" type="ORF">B0H63DRAFT_517191</name>
</gene>
<dbReference type="EMBL" id="JAULSW010000001">
    <property type="protein sequence ID" value="KAK3394028.1"/>
    <property type="molecule type" value="Genomic_DNA"/>
</dbReference>
<evidence type="ECO:0000256" key="5">
    <source>
        <dbReference type="SAM" id="MobiDB-lite"/>
    </source>
</evidence>
<feature type="compositionally biased region" description="Basic and acidic residues" evidence="5">
    <location>
        <begin position="1"/>
        <end position="10"/>
    </location>
</feature>
<dbReference type="PANTHER" id="PTHR45931:SF3">
    <property type="entry name" value="RING ZINC FINGER-CONTAINING PROTEIN"/>
    <property type="match status" value="1"/>
</dbReference>
<feature type="compositionally biased region" description="Basic and acidic residues" evidence="5">
    <location>
        <begin position="689"/>
        <end position="702"/>
    </location>
</feature>
<feature type="region of interest" description="Disordered" evidence="5">
    <location>
        <begin position="157"/>
        <end position="176"/>
    </location>
</feature>
<evidence type="ECO:0000256" key="3">
    <source>
        <dbReference type="ARBA" id="ARBA00022833"/>
    </source>
</evidence>
<feature type="compositionally biased region" description="Low complexity" evidence="5">
    <location>
        <begin position="346"/>
        <end position="375"/>
    </location>
</feature>
<accession>A0AAE0U7M4</accession>
<evidence type="ECO:0000259" key="6">
    <source>
        <dbReference type="PROSITE" id="PS50089"/>
    </source>
</evidence>
<reference evidence="7" key="1">
    <citation type="journal article" date="2023" name="Mol. Phylogenet. Evol.">
        <title>Genome-scale phylogeny and comparative genomics of the fungal order Sordariales.</title>
        <authorList>
            <person name="Hensen N."/>
            <person name="Bonometti L."/>
            <person name="Westerberg I."/>
            <person name="Brannstrom I.O."/>
            <person name="Guillou S."/>
            <person name="Cros-Aarteil S."/>
            <person name="Calhoun S."/>
            <person name="Haridas S."/>
            <person name="Kuo A."/>
            <person name="Mondo S."/>
            <person name="Pangilinan J."/>
            <person name="Riley R."/>
            <person name="LaButti K."/>
            <person name="Andreopoulos B."/>
            <person name="Lipzen A."/>
            <person name="Chen C."/>
            <person name="Yan M."/>
            <person name="Daum C."/>
            <person name="Ng V."/>
            <person name="Clum A."/>
            <person name="Steindorff A."/>
            <person name="Ohm R.A."/>
            <person name="Martin F."/>
            <person name="Silar P."/>
            <person name="Natvig D.O."/>
            <person name="Lalanne C."/>
            <person name="Gautier V."/>
            <person name="Ament-Velasquez S.L."/>
            <person name="Kruys A."/>
            <person name="Hutchinson M.I."/>
            <person name="Powell A.J."/>
            <person name="Barry K."/>
            <person name="Miller A.N."/>
            <person name="Grigoriev I.V."/>
            <person name="Debuchy R."/>
            <person name="Gladieux P."/>
            <person name="Hiltunen Thoren M."/>
            <person name="Johannesson H."/>
        </authorList>
    </citation>
    <scope>NUCLEOTIDE SEQUENCE</scope>
    <source>
        <strain evidence="7">CBS 232.78</strain>
    </source>
</reference>
<comment type="caution">
    <text evidence="7">The sequence shown here is derived from an EMBL/GenBank/DDBJ whole genome shotgun (WGS) entry which is preliminary data.</text>
</comment>
<dbReference type="SUPFAM" id="SSF57850">
    <property type="entry name" value="RING/U-box"/>
    <property type="match status" value="1"/>
</dbReference>
<dbReference type="Proteomes" id="UP001285441">
    <property type="component" value="Unassembled WGS sequence"/>
</dbReference>
<dbReference type="PANTHER" id="PTHR45931">
    <property type="entry name" value="SI:CH211-59O9.10"/>
    <property type="match status" value="1"/>
</dbReference>
<feature type="region of interest" description="Disordered" evidence="5">
    <location>
        <begin position="858"/>
        <end position="898"/>
    </location>
</feature>
<feature type="compositionally biased region" description="Low complexity" evidence="5">
    <location>
        <begin position="216"/>
        <end position="226"/>
    </location>
</feature>
<reference evidence="7" key="2">
    <citation type="submission" date="2023-06" db="EMBL/GenBank/DDBJ databases">
        <authorList>
            <consortium name="Lawrence Berkeley National Laboratory"/>
            <person name="Haridas S."/>
            <person name="Hensen N."/>
            <person name="Bonometti L."/>
            <person name="Westerberg I."/>
            <person name="Brannstrom I.O."/>
            <person name="Guillou S."/>
            <person name="Cros-Aarteil S."/>
            <person name="Calhoun S."/>
            <person name="Kuo A."/>
            <person name="Mondo S."/>
            <person name="Pangilinan J."/>
            <person name="Riley R."/>
            <person name="LaButti K."/>
            <person name="Andreopoulos B."/>
            <person name="Lipzen A."/>
            <person name="Chen C."/>
            <person name="Yanf M."/>
            <person name="Daum C."/>
            <person name="Ng V."/>
            <person name="Clum A."/>
            <person name="Steindorff A."/>
            <person name="Ohm R."/>
            <person name="Martin F."/>
            <person name="Silar P."/>
            <person name="Natvig D."/>
            <person name="Lalanne C."/>
            <person name="Gautier V."/>
            <person name="Ament-velasquez S.L."/>
            <person name="Kruys A."/>
            <person name="Hutchinson M.I."/>
            <person name="Powell A.J."/>
            <person name="Barry K."/>
            <person name="Miller A.N."/>
            <person name="Grigoriev I.V."/>
            <person name="Debuchy R."/>
            <person name="Gladieux P."/>
            <person name="Thoren M.H."/>
            <person name="Johannesson H."/>
        </authorList>
    </citation>
    <scope>NUCLEOTIDE SEQUENCE</scope>
    <source>
        <strain evidence="7">CBS 232.78</strain>
    </source>
</reference>
<feature type="compositionally biased region" description="Low complexity" evidence="5">
    <location>
        <begin position="716"/>
        <end position="729"/>
    </location>
</feature>
<feature type="compositionally biased region" description="Low complexity" evidence="5">
    <location>
        <begin position="881"/>
        <end position="892"/>
    </location>
</feature>
<keyword evidence="8" id="KW-1185">Reference proteome</keyword>
<feature type="compositionally biased region" description="Polar residues" evidence="5">
    <location>
        <begin position="376"/>
        <end position="393"/>
    </location>
</feature>
<dbReference type="InterPro" id="IPR013083">
    <property type="entry name" value="Znf_RING/FYVE/PHD"/>
</dbReference>
<dbReference type="Gene3D" id="3.30.40.10">
    <property type="entry name" value="Zinc/RING finger domain, C3HC4 (zinc finger)"/>
    <property type="match status" value="1"/>
</dbReference>
<evidence type="ECO:0000256" key="4">
    <source>
        <dbReference type="PROSITE-ProRule" id="PRU00175"/>
    </source>
</evidence>
<feature type="compositionally biased region" description="Low complexity" evidence="5">
    <location>
        <begin position="394"/>
        <end position="418"/>
    </location>
</feature>
<keyword evidence="2 4" id="KW-0863">Zinc-finger</keyword>
<feature type="compositionally biased region" description="Low complexity" evidence="5">
    <location>
        <begin position="112"/>
        <end position="122"/>
    </location>
</feature>
<feature type="region of interest" description="Disordered" evidence="5">
    <location>
        <begin position="263"/>
        <end position="469"/>
    </location>
</feature>
<feature type="compositionally biased region" description="Basic residues" evidence="5">
    <location>
        <begin position="62"/>
        <end position="90"/>
    </location>
</feature>
<dbReference type="GO" id="GO:0061630">
    <property type="term" value="F:ubiquitin protein ligase activity"/>
    <property type="evidence" value="ECO:0007669"/>
    <property type="project" value="TreeGrafter"/>
</dbReference>
<evidence type="ECO:0000313" key="8">
    <source>
        <dbReference type="Proteomes" id="UP001285441"/>
    </source>
</evidence>
<dbReference type="Pfam" id="PF13639">
    <property type="entry name" value="zf-RING_2"/>
    <property type="match status" value="1"/>
</dbReference>
<dbReference type="GO" id="GO:0006511">
    <property type="term" value="P:ubiquitin-dependent protein catabolic process"/>
    <property type="evidence" value="ECO:0007669"/>
    <property type="project" value="TreeGrafter"/>
</dbReference>
<feature type="region of interest" description="Disordered" evidence="5">
    <location>
        <begin position="183"/>
        <end position="232"/>
    </location>
</feature>
<evidence type="ECO:0000256" key="2">
    <source>
        <dbReference type="ARBA" id="ARBA00022771"/>
    </source>
</evidence>
<name>A0AAE0U7M4_9PEZI</name>
<feature type="domain" description="RING-type" evidence="6">
    <location>
        <begin position="563"/>
        <end position="611"/>
    </location>
</feature>
<dbReference type="PROSITE" id="PS50089">
    <property type="entry name" value="ZF_RING_2"/>
    <property type="match status" value="1"/>
</dbReference>
<dbReference type="GO" id="GO:0008270">
    <property type="term" value="F:zinc ion binding"/>
    <property type="evidence" value="ECO:0007669"/>
    <property type="project" value="UniProtKB-KW"/>
</dbReference>
<proteinExistence type="predicted"/>
<feature type="compositionally biased region" description="Low complexity" evidence="5">
    <location>
        <begin position="91"/>
        <end position="102"/>
    </location>
</feature>
<keyword evidence="3" id="KW-0862">Zinc</keyword>
<dbReference type="GO" id="GO:0005634">
    <property type="term" value="C:nucleus"/>
    <property type="evidence" value="ECO:0007669"/>
    <property type="project" value="TreeGrafter"/>
</dbReference>
<feature type="region of interest" description="Disordered" evidence="5">
    <location>
        <begin position="673"/>
        <end position="767"/>
    </location>
</feature>
<dbReference type="InterPro" id="IPR001841">
    <property type="entry name" value="Znf_RING"/>
</dbReference>
<dbReference type="CDD" id="cd16448">
    <property type="entry name" value="RING-H2"/>
    <property type="match status" value="1"/>
</dbReference>
<keyword evidence="1" id="KW-0479">Metal-binding</keyword>
<feature type="region of interest" description="Disordered" evidence="5">
    <location>
        <begin position="1"/>
        <end position="131"/>
    </location>
</feature>
<evidence type="ECO:0000256" key="1">
    <source>
        <dbReference type="ARBA" id="ARBA00022723"/>
    </source>
</evidence>
<feature type="compositionally biased region" description="Low complexity" evidence="5">
    <location>
        <begin position="188"/>
        <end position="208"/>
    </location>
</feature>
<feature type="compositionally biased region" description="Low complexity" evidence="5">
    <location>
        <begin position="287"/>
        <end position="313"/>
    </location>
</feature>
<organism evidence="7 8">
    <name type="scientific">Podospora didyma</name>
    <dbReference type="NCBI Taxonomy" id="330526"/>
    <lineage>
        <taxon>Eukaryota</taxon>
        <taxon>Fungi</taxon>
        <taxon>Dikarya</taxon>
        <taxon>Ascomycota</taxon>
        <taxon>Pezizomycotina</taxon>
        <taxon>Sordariomycetes</taxon>
        <taxon>Sordariomycetidae</taxon>
        <taxon>Sordariales</taxon>
        <taxon>Podosporaceae</taxon>
        <taxon>Podospora</taxon>
    </lineage>
</organism>
<dbReference type="InterPro" id="IPR051834">
    <property type="entry name" value="RING_finger_E3_ligase"/>
</dbReference>
<protein>
    <recommendedName>
        <fullName evidence="6">RING-type domain-containing protein</fullName>
    </recommendedName>
</protein>
<sequence>MDEMDYEMHNADSSASQTQHQHHQQQHHQQQPSRGGCPYFRADLDRQAYPSSLPNPHLYQQQHHHHQQFQHQFQHQHPHPHSGHPSHHHQQQQQQQPQQQQQQPPPPPGLMSSPNRGPSHSNPHPHPHHYDPVHSVNNSWYSTGNAPFQWPVPMSLPSQPQVPHPRSSEAAYFGGIGVGGPGGGGAPGSVNNAPGSGSTANPVNNSSNAGGGAAGTSGAVAGAAPGPMQPGLVQSHSHYQLAHDPFVPPFSFAFRHPASLHRFPPPVSIPSMTPQQQSPGHHHNHHQTQTQTQTQTHHQNLTSHQTQNHQQQPHPHHPPPQLSLHPQSASRGTISVPALNPPSAPPQSQAPSNMSSSGESSPVAPAAPPVVLSRPFASSSSEDVSRGLNRSGNTSSSTSASASVSSSTSTSTTTTSAAGAVPQIPIRPSLFNMESTRPEPGASSSAPPPAPMSNAEASLGLGAPPPADRRRFNARAARILRASAQHIDFNSDDEDPELDDDEQTFRFIEQFSVQNPYHHNDHVRQAQLIRGQLSSGKRIASKKALGQLQSVDMSTLEESEKTCVICYNEFGVPNPEGINEAPLRLPKCKHIFGDHCIKKWFEESDSCPYCRDKVPSEPIFHSQTSHQAIRDFIRSSQYLQGPRYTAAGGSSRPPADARTLPTGETLVRIMAAQRDEGVDSSPPRNFQTGERRSPPSEAADSRRRTRPRHGSFLRGSPSSSGSATTGAPSRPNSHAGTVPAPPSQQSPPRERVNAPNPPPHWSSFSYNPHRSLTQLSARQFTQSTNRPGPSYRVSAGGPPFLPFEGMGMGPPSMSGQLMLGFAPLMNPAEGQQPFPSPLNGGVGGSSGDHGQLPHMPPFPQQLPPVLAMDGFPLDGPVYQGSSTITNDSSSSTREAWTQ</sequence>
<dbReference type="AlphaFoldDB" id="A0AAE0U7M4"/>
<evidence type="ECO:0000313" key="7">
    <source>
        <dbReference type="EMBL" id="KAK3394028.1"/>
    </source>
</evidence>